<dbReference type="SUPFAM" id="SSF50998">
    <property type="entry name" value="Quinoprotein alcohol dehydrogenase-like"/>
    <property type="match status" value="1"/>
</dbReference>
<feature type="domain" description="Pyrrolo-quinoline quinone repeat" evidence="5">
    <location>
        <begin position="83"/>
        <end position="313"/>
    </location>
</feature>
<comment type="caution">
    <text evidence="6">The sequence shown here is derived from an EMBL/GenBank/DDBJ whole genome shotgun (WGS) entry which is preliminary data.</text>
</comment>
<dbReference type="InterPro" id="IPR017687">
    <property type="entry name" value="BamB"/>
</dbReference>
<evidence type="ECO:0000313" key="6">
    <source>
        <dbReference type="EMBL" id="MFC4789141.1"/>
    </source>
</evidence>
<evidence type="ECO:0000256" key="4">
    <source>
        <dbReference type="HAMAP-Rule" id="MF_00923"/>
    </source>
</evidence>
<dbReference type="InterPro" id="IPR011047">
    <property type="entry name" value="Quinoprotein_ADH-like_sf"/>
</dbReference>
<protein>
    <recommendedName>
        <fullName evidence="4">Outer membrane protein assembly factor BamB</fullName>
    </recommendedName>
</protein>
<organism evidence="6 7">
    <name type="scientific">Giesbergeria sinuosa</name>
    <dbReference type="NCBI Taxonomy" id="80883"/>
    <lineage>
        <taxon>Bacteria</taxon>
        <taxon>Pseudomonadati</taxon>
        <taxon>Pseudomonadota</taxon>
        <taxon>Betaproteobacteria</taxon>
        <taxon>Burkholderiales</taxon>
        <taxon>Comamonadaceae</taxon>
        <taxon>Giesbergeria</taxon>
    </lineage>
</organism>
<reference evidence="7" key="1">
    <citation type="journal article" date="2019" name="Int. J. Syst. Evol. Microbiol.">
        <title>The Global Catalogue of Microorganisms (GCM) 10K type strain sequencing project: providing services to taxonomists for standard genome sequencing and annotation.</title>
        <authorList>
            <consortium name="The Broad Institute Genomics Platform"/>
            <consortium name="The Broad Institute Genome Sequencing Center for Infectious Disease"/>
            <person name="Wu L."/>
            <person name="Ma J."/>
        </authorList>
    </citation>
    <scope>NUCLEOTIDE SEQUENCE [LARGE SCALE GENOMIC DNA]</scope>
    <source>
        <strain evidence="7">CCUG 49452</strain>
    </source>
</reference>
<dbReference type="PANTHER" id="PTHR34512">
    <property type="entry name" value="CELL SURFACE PROTEIN"/>
    <property type="match status" value="1"/>
</dbReference>
<sequence>MKTDPNLKPLRHSPRWLGVVLASLMLGACSFLGSSPENKPKDIEVHAPLLNIQQTWTAKVGTAFKAQMSMQAKAHVLTVASSDGEVTAIDANTGHALWKASLQEALTAGAGVDGDVVAVVSANNELVLLVAGQEKWRQRLTAPVFTAPLVAGGRVFLLSTDRSIMAFDANAGHRLWTQTPSTTNESLVLQQAGVLTAMNNTLLVGVYGRLAGIQPDTGSVLWESPLSIPRGTNEIERLVDLVGPVSKTNGVLCARSFQSVVACVNAGNGKMLWTQKSHGIHGVDGDQQAVYGVESNGMVVAWNRSNGSQLWSTDQLKYRKLSPPLLLGRSVIVGDSTGNLYFLSKTDGSLLNRVKTDDSGILAQPMIAGNTLVVTTAAGKIYGFRPE</sequence>
<proteinExistence type="inferred from homology"/>
<dbReference type="SMART" id="SM00564">
    <property type="entry name" value="PQQ"/>
    <property type="match status" value="4"/>
</dbReference>
<comment type="function">
    <text evidence="4">Part of the outer membrane protein assembly complex, which is involved in assembly and insertion of beta-barrel proteins into the outer membrane.</text>
</comment>
<keyword evidence="7" id="KW-1185">Reference proteome</keyword>
<dbReference type="Gene3D" id="2.130.10.10">
    <property type="entry name" value="YVTN repeat-like/Quinoprotein amine dehydrogenase"/>
    <property type="match status" value="1"/>
</dbReference>
<evidence type="ECO:0000313" key="7">
    <source>
        <dbReference type="Proteomes" id="UP001596001"/>
    </source>
</evidence>
<dbReference type="HAMAP" id="MF_00923">
    <property type="entry name" value="OM_assembly_BamB"/>
    <property type="match status" value="1"/>
</dbReference>
<dbReference type="Pfam" id="PF13360">
    <property type="entry name" value="PQQ_2"/>
    <property type="match status" value="1"/>
</dbReference>
<dbReference type="PANTHER" id="PTHR34512:SF30">
    <property type="entry name" value="OUTER MEMBRANE PROTEIN ASSEMBLY FACTOR BAMB"/>
    <property type="match status" value="1"/>
</dbReference>
<evidence type="ECO:0000259" key="5">
    <source>
        <dbReference type="Pfam" id="PF13360"/>
    </source>
</evidence>
<evidence type="ECO:0000256" key="3">
    <source>
        <dbReference type="ARBA" id="ARBA00023237"/>
    </source>
</evidence>
<dbReference type="InterPro" id="IPR002372">
    <property type="entry name" value="PQQ_rpt_dom"/>
</dbReference>
<evidence type="ECO:0000256" key="1">
    <source>
        <dbReference type="ARBA" id="ARBA00022729"/>
    </source>
</evidence>
<keyword evidence="1 4" id="KW-0732">Signal</keyword>
<gene>
    <name evidence="4 6" type="primary">bamB</name>
    <name evidence="6" type="ORF">ACFO6X_09130</name>
</gene>
<dbReference type="EMBL" id="JBHSHJ010000006">
    <property type="protein sequence ID" value="MFC4789141.1"/>
    <property type="molecule type" value="Genomic_DNA"/>
</dbReference>
<accession>A0ABV9QEE5</accession>
<dbReference type="Proteomes" id="UP001596001">
    <property type="component" value="Unassembled WGS sequence"/>
</dbReference>
<comment type="similarity">
    <text evidence="4">Belongs to the BamB family.</text>
</comment>
<keyword evidence="3 4" id="KW-0998">Cell outer membrane</keyword>
<dbReference type="PROSITE" id="PS51257">
    <property type="entry name" value="PROKAR_LIPOPROTEIN"/>
    <property type="match status" value="1"/>
</dbReference>
<dbReference type="RefSeq" id="WP_382432248.1">
    <property type="nucleotide sequence ID" value="NZ_JBHSHJ010000006.1"/>
</dbReference>
<comment type="subcellular location">
    <subcellularLocation>
        <location evidence="4">Cell outer membrane</location>
        <topology evidence="4">Lipid-anchor</topology>
    </subcellularLocation>
</comment>
<evidence type="ECO:0000256" key="2">
    <source>
        <dbReference type="ARBA" id="ARBA00023136"/>
    </source>
</evidence>
<dbReference type="InterPro" id="IPR015943">
    <property type="entry name" value="WD40/YVTN_repeat-like_dom_sf"/>
</dbReference>
<keyword evidence="4" id="KW-0564">Palmitate</keyword>
<keyword evidence="4" id="KW-0449">Lipoprotein</keyword>
<dbReference type="InterPro" id="IPR018391">
    <property type="entry name" value="PQQ_b-propeller_rpt"/>
</dbReference>
<comment type="subunit">
    <text evidence="4">Part of the Bam complex.</text>
</comment>
<keyword evidence="2 4" id="KW-0472">Membrane</keyword>
<dbReference type="NCBIfam" id="TIGR03300">
    <property type="entry name" value="assembly_YfgL"/>
    <property type="match status" value="1"/>
</dbReference>
<name>A0ABV9QEE5_9BURK</name>